<comment type="caution">
    <text evidence="2">The sequence shown here is derived from an EMBL/GenBank/DDBJ whole genome shotgun (WGS) entry which is preliminary data.</text>
</comment>
<name>A0A1G4B8D7_9PEZI</name>
<dbReference type="GeneID" id="34560288"/>
<keyword evidence="3" id="KW-1185">Reference proteome</keyword>
<gene>
    <name evidence="2" type="ORF">CORC01_07140</name>
</gene>
<evidence type="ECO:0000313" key="2">
    <source>
        <dbReference type="EMBL" id="OHE97525.1"/>
    </source>
</evidence>
<sequence>MKSQHVVLSSKTQLSPSSQPVAPQRERSFAPTPTTTNEEDHPIGSTDAETEVNLFDGADMLDLHKARFPRLQDGVGRV</sequence>
<proteinExistence type="predicted"/>
<feature type="compositionally biased region" description="Polar residues" evidence="1">
    <location>
        <begin position="1"/>
        <end position="21"/>
    </location>
</feature>
<evidence type="ECO:0000256" key="1">
    <source>
        <dbReference type="SAM" id="MobiDB-lite"/>
    </source>
</evidence>
<dbReference type="AlphaFoldDB" id="A0A1G4B8D7"/>
<protein>
    <submittedName>
        <fullName evidence="2">Uncharacterized protein</fullName>
    </submittedName>
</protein>
<organism evidence="2 3">
    <name type="scientific">Colletotrichum orchidophilum</name>
    <dbReference type="NCBI Taxonomy" id="1209926"/>
    <lineage>
        <taxon>Eukaryota</taxon>
        <taxon>Fungi</taxon>
        <taxon>Dikarya</taxon>
        <taxon>Ascomycota</taxon>
        <taxon>Pezizomycotina</taxon>
        <taxon>Sordariomycetes</taxon>
        <taxon>Hypocreomycetidae</taxon>
        <taxon>Glomerellales</taxon>
        <taxon>Glomerellaceae</taxon>
        <taxon>Colletotrichum</taxon>
    </lineage>
</organism>
<dbReference type="EMBL" id="MJBS01000056">
    <property type="protein sequence ID" value="OHE97525.1"/>
    <property type="molecule type" value="Genomic_DNA"/>
</dbReference>
<reference evidence="2 3" key="1">
    <citation type="submission" date="2016-09" db="EMBL/GenBank/DDBJ databases">
        <authorList>
            <person name="Capua I."/>
            <person name="De Benedictis P."/>
            <person name="Joannis T."/>
            <person name="Lombin L.H."/>
            <person name="Cattoli G."/>
        </authorList>
    </citation>
    <scope>NUCLEOTIDE SEQUENCE [LARGE SCALE GENOMIC DNA]</scope>
    <source>
        <strain evidence="2 3">IMI 309357</strain>
    </source>
</reference>
<dbReference type="Proteomes" id="UP000176998">
    <property type="component" value="Unassembled WGS sequence"/>
</dbReference>
<evidence type="ECO:0000313" key="3">
    <source>
        <dbReference type="Proteomes" id="UP000176998"/>
    </source>
</evidence>
<dbReference type="RefSeq" id="XP_022474678.1">
    <property type="nucleotide sequence ID" value="XM_022618778.1"/>
</dbReference>
<feature type="region of interest" description="Disordered" evidence="1">
    <location>
        <begin position="1"/>
        <end position="47"/>
    </location>
</feature>
<dbReference type="OrthoDB" id="4830746at2759"/>
<accession>A0A1G4B8D7</accession>